<proteinExistence type="predicted"/>
<keyword evidence="1" id="KW-0812">Transmembrane</keyword>
<feature type="transmembrane region" description="Helical" evidence="1">
    <location>
        <begin position="12"/>
        <end position="34"/>
    </location>
</feature>
<gene>
    <name evidence="2" type="ORF">MM415A00828_0009</name>
</gene>
<organism evidence="2">
    <name type="scientific">viral metagenome</name>
    <dbReference type="NCBI Taxonomy" id="1070528"/>
    <lineage>
        <taxon>unclassified sequences</taxon>
        <taxon>metagenomes</taxon>
        <taxon>organismal metagenomes</taxon>
    </lineage>
</organism>
<name>A0A6M3KCY3_9ZZZZ</name>
<dbReference type="EMBL" id="MT142395">
    <property type="protein sequence ID" value="QJA79787.1"/>
    <property type="molecule type" value="Genomic_DNA"/>
</dbReference>
<sequence>MSILKYKGKIGWGDILFTVCITPGVIWMVIFGTIRKICSGETSKFTFNIEV</sequence>
<dbReference type="AlphaFoldDB" id="A0A6M3KCY3"/>
<keyword evidence="1" id="KW-0472">Membrane</keyword>
<evidence type="ECO:0000256" key="1">
    <source>
        <dbReference type="SAM" id="Phobius"/>
    </source>
</evidence>
<accession>A0A6M3KCY3</accession>
<protein>
    <submittedName>
        <fullName evidence="2">Uncharacterized protein</fullName>
    </submittedName>
</protein>
<keyword evidence="1" id="KW-1133">Transmembrane helix</keyword>
<evidence type="ECO:0000313" key="2">
    <source>
        <dbReference type="EMBL" id="QJA79787.1"/>
    </source>
</evidence>
<reference evidence="2" key="1">
    <citation type="submission" date="2020-03" db="EMBL/GenBank/DDBJ databases">
        <title>The deep terrestrial virosphere.</title>
        <authorList>
            <person name="Holmfeldt K."/>
            <person name="Nilsson E."/>
            <person name="Simone D."/>
            <person name="Lopez-Fernandez M."/>
            <person name="Wu X."/>
            <person name="de Brujin I."/>
            <person name="Lundin D."/>
            <person name="Andersson A."/>
            <person name="Bertilsson S."/>
            <person name="Dopson M."/>
        </authorList>
    </citation>
    <scope>NUCLEOTIDE SEQUENCE</scope>
    <source>
        <strain evidence="2">MM415A00828</strain>
    </source>
</reference>